<evidence type="ECO:0008006" key="5">
    <source>
        <dbReference type="Google" id="ProtNLM"/>
    </source>
</evidence>
<dbReference type="SUPFAM" id="SSF53067">
    <property type="entry name" value="Actin-like ATPase domain"/>
    <property type="match status" value="1"/>
</dbReference>
<dbReference type="GO" id="GO:0005524">
    <property type="term" value="F:ATP binding"/>
    <property type="evidence" value="ECO:0007669"/>
    <property type="project" value="UniProtKB-KW"/>
</dbReference>
<evidence type="ECO:0000256" key="1">
    <source>
        <dbReference type="ARBA" id="ARBA00022741"/>
    </source>
</evidence>
<dbReference type="Proteomes" id="UP000717696">
    <property type="component" value="Unassembled WGS sequence"/>
</dbReference>
<dbReference type="AlphaFoldDB" id="A0A9P9J0K7"/>
<dbReference type="InterPro" id="IPR013126">
    <property type="entry name" value="Hsp_70_fam"/>
</dbReference>
<keyword evidence="1" id="KW-0547">Nucleotide-binding</keyword>
<sequence length="58" mass="6166">MSVVGVDFGTLKTVIAVARNRGVDVVTNEVSNRSTPYVLPSCAVLDRATLPVALLSRH</sequence>
<dbReference type="InterPro" id="IPR043129">
    <property type="entry name" value="ATPase_NBD"/>
</dbReference>
<keyword evidence="4" id="KW-1185">Reference proteome</keyword>
<reference evidence="3" key="1">
    <citation type="journal article" date="2021" name="Nat. Commun.">
        <title>Genetic determinants of endophytism in the Arabidopsis root mycobiome.</title>
        <authorList>
            <person name="Mesny F."/>
            <person name="Miyauchi S."/>
            <person name="Thiergart T."/>
            <person name="Pickel B."/>
            <person name="Atanasova L."/>
            <person name="Karlsson M."/>
            <person name="Huettel B."/>
            <person name="Barry K.W."/>
            <person name="Haridas S."/>
            <person name="Chen C."/>
            <person name="Bauer D."/>
            <person name="Andreopoulos W."/>
            <person name="Pangilinan J."/>
            <person name="LaButti K."/>
            <person name="Riley R."/>
            <person name="Lipzen A."/>
            <person name="Clum A."/>
            <person name="Drula E."/>
            <person name="Henrissat B."/>
            <person name="Kohler A."/>
            <person name="Grigoriev I.V."/>
            <person name="Martin F.M."/>
            <person name="Hacquard S."/>
        </authorList>
    </citation>
    <scope>NUCLEOTIDE SEQUENCE</scope>
    <source>
        <strain evidence="3">MPI-CAGE-AT-0021</strain>
    </source>
</reference>
<dbReference type="EMBL" id="JAGMUU010000015">
    <property type="protein sequence ID" value="KAH7137119.1"/>
    <property type="molecule type" value="Genomic_DNA"/>
</dbReference>
<dbReference type="Pfam" id="PF00012">
    <property type="entry name" value="HSP70"/>
    <property type="match status" value="1"/>
</dbReference>
<protein>
    <recommendedName>
        <fullName evidence="5">Heat shock protein 70</fullName>
    </recommendedName>
</protein>
<proteinExistence type="predicted"/>
<name>A0A9P9J0K7_9HYPO</name>
<evidence type="ECO:0000313" key="4">
    <source>
        <dbReference type="Proteomes" id="UP000717696"/>
    </source>
</evidence>
<keyword evidence="2" id="KW-0067">ATP-binding</keyword>
<dbReference type="OrthoDB" id="434160at2759"/>
<dbReference type="GO" id="GO:0140662">
    <property type="term" value="F:ATP-dependent protein folding chaperone"/>
    <property type="evidence" value="ECO:0007669"/>
    <property type="project" value="InterPro"/>
</dbReference>
<comment type="caution">
    <text evidence="3">The sequence shown here is derived from an EMBL/GenBank/DDBJ whole genome shotgun (WGS) entry which is preliminary data.</text>
</comment>
<organism evidence="3 4">
    <name type="scientific">Dactylonectria estremocensis</name>
    <dbReference type="NCBI Taxonomy" id="1079267"/>
    <lineage>
        <taxon>Eukaryota</taxon>
        <taxon>Fungi</taxon>
        <taxon>Dikarya</taxon>
        <taxon>Ascomycota</taxon>
        <taxon>Pezizomycotina</taxon>
        <taxon>Sordariomycetes</taxon>
        <taxon>Hypocreomycetidae</taxon>
        <taxon>Hypocreales</taxon>
        <taxon>Nectriaceae</taxon>
        <taxon>Dactylonectria</taxon>
    </lineage>
</organism>
<evidence type="ECO:0000256" key="2">
    <source>
        <dbReference type="ARBA" id="ARBA00022840"/>
    </source>
</evidence>
<evidence type="ECO:0000313" key="3">
    <source>
        <dbReference type="EMBL" id="KAH7137119.1"/>
    </source>
</evidence>
<dbReference type="FunFam" id="3.30.420.40:FF:000171">
    <property type="entry name" value="Heat shock 70 kDa protein 4"/>
    <property type="match status" value="1"/>
</dbReference>
<gene>
    <name evidence="3" type="ORF">B0J13DRAFT_558948</name>
</gene>
<accession>A0A9P9J0K7</accession>
<dbReference type="Gene3D" id="3.30.420.40">
    <property type="match status" value="1"/>
</dbReference>